<evidence type="ECO:0000313" key="1">
    <source>
        <dbReference type="EMBL" id="RYC32801.1"/>
    </source>
</evidence>
<organism evidence="1 2">
    <name type="scientific">Lichenibacterium minor</name>
    <dbReference type="NCBI Taxonomy" id="2316528"/>
    <lineage>
        <taxon>Bacteria</taxon>
        <taxon>Pseudomonadati</taxon>
        <taxon>Pseudomonadota</taxon>
        <taxon>Alphaproteobacteria</taxon>
        <taxon>Hyphomicrobiales</taxon>
        <taxon>Lichenihabitantaceae</taxon>
        <taxon>Lichenibacterium</taxon>
    </lineage>
</organism>
<dbReference type="AlphaFoldDB" id="A0A4Q2UC19"/>
<evidence type="ECO:0000313" key="2">
    <source>
        <dbReference type="Proteomes" id="UP000290759"/>
    </source>
</evidence>
<dbReference type="Proteomes" id="UP000290759">
    <property type="component" value="Unassembled WGS sequence"/>
</dbReference>
<protein>
    <submittedName>
        <fullName evidence="1">Uncharacterized protein</fullName>
    </submittedName>
</protein>
<dbReference type="OrthoDB" id="9800643at2"/>
<reference evidence="1 2" key="2">
    <citation type="submission" date="2019-02" db="EMBL/GenBank/DDBJ databases">
        <title>'Lichenibacterium ramalinii' gen. nov. sp. nov., 'Lichenibacterium minor' gen. nov. sp. nov.</title>
        <authorList>
            <person name="Pankratov T."/>
        </authorList>
    </citation>
    <scope>NUCLEOTIDE SEQUENCE [LARGE SCALE GENOMIC DNA]</scope>
    <source>
        <strain evidence="1 2">RmlP026</strain>
    </source>
</reference>
<sequence length="67" mass="7443">MRTIAKLAHLGTNGGRSPLSDMFEHVRRALTAAAPDRRPSRPLQDIDGWSDQAEVAYYEGCRASRCL</sequence>
<gene>
    <name evidence="1" type="ORF">D3273_06875</name>
</gene>
<reference evidence="1 2" key="1">
    <citation type="submission" date="2018-12" db="EMBL/GenBank/DDBJ databases">
        <authorList>
            <person name="Grouzdev D.S."/>
            <person name="Krutkina M.S."/>
        </authorList>
    </citation>
    <scope>NUCLEOTIDE SEQUENCE [LARGE SCALE GENOMIC DNA]</scope>
    <source>
        <strain evidence="1 2">RmlP026</strain>
    </source>
</reference>
<name>A0A4Q2UC19_9HYPH</name>
<dbReference type="EMBL" id="QYBB01000005">
    <property type="protein sequence ID" value="RYC32801.1"/>
    <property type="molecule type" value="Genomic_DNA"/>
</dbReference>
<proteinExistence type="predicted"/>
<keyword evidence="2" id="KW-1185">Reference proteome</keyword>
<accession>A0A4Q2UC19</accession>
<dbReference type="RefSeq" id="WP_129224836.1">
    <property type="nucleotide sequence ID" value="NZ_QYBB01000005.1"/>
</dbReference>
<comment type="caution">
    <text evidence="1">The sequence shown here is derived from an EMBL/GenBank/DDBJ whole genome shotgun (WGS) entry which is preliminary data.</text>
</comment>